<dbReference type="AlphaFoldDB" id="A0AAW9CX69"/>
<proteinExistence type="predicted"/>
<feature type="region of interest" description="Disordered" evidence="1">
    <location>
        <begin position="1"/>
        <end position="46"/>
    </location>
</feature>
<accession>A0AAW9CX69</accession>
<dbReference type="EMBL" id="QXCT01000002">
    <property type="protein sequence ID" value="MDW9255097.1"/>
    <property type="molecule type" value="Genomic_DNA"/>
</dbReference>
<sequence>MRRRAPRLHDSSAGDTLDRLTPTLARVRRRDAQAPLCRTSQGGPHG</sequence>
<name>A0AAW9CX69_BURTH</name>
<evidence type="ECO:0000256" key="1">
    <source>
        <dbReference type="SAM" id="MobiDB-lite"/>
    </source>
</evidence>
<evidence type="ECO:0000313" key="3">
    <source>
        <dbReference type="Proteomes" id="UP001272137"/>
    </source>
</evidence>
<evidence type="ECO:0000313" key="2">
    <source>
        <dbReference type="EMBL" id="MDW9255097.1"/>
    </source>
</evidence>
<organism evidence="2 3">
    <name type="scientific">Burkholderia thailandensis</name>
    <dbReference type="NCBI Taxonomy" id="57975"/>
    <lineage>
        <taxon>Bacteria</taxon>
        <taxon>Pseudomonadati</taxon>
        <taxon>Pseudomonadota</taxon>
        <taxon>Betaproteobacteria</taxon>
        <taxon>Burkholderiales</taxon>
        <taxon>Burkholderiaceae</taxon>
        <taxon>Burkholderia</taxon>
        <taxon>pseudomallei group</taxon>
    </lineage>
</organism>
<protein>
    <submittedName>
        <fullName evidence="2">Uncharacterized protein</fullName>
    </submittedName>
</protein>
<feature type="compositionally biased region" description="Basic and acidic residues" evidence="1">
    <location>
        <begin position="7"/>
        <end position="18"/>
    </location>
</feature>
<dbReference type="Proteomes" id="UP001272137">
    <property type="component" value="Unassembled WGS sequence"/>
</dbReference>
<gene>
    <name evidence="2" type="ORF">C7S16_2485</name>
</gene>
<reference evidence="2" key="1">
    <citation type="submission" date="2018-08" db="EMBL/GenBank/DDBJ databases">
        <title>Identification of Burkholderia cepacia strains that express a Burkholderia pseudomallei-like capsular polysaccharide.</title>
        <authorList>
            <person name="Burtnick M.N."/>
            <person name="Vongsouvath M."/>
            <person name="Newton P."/>
            <person name="Wuthiekanun V."/>
            <person name="Limmathurotsakul D."/>
            <person name="Brett P.J."/>
            <person name="Chantratita N."/>
            <person name="Dance D.A."/>
        </authorList>
    </citation>
    <scope>NUCLEOTIDE SEQUENCE</scope>
    <source>
        <strain evidence="2">SBXCC001</strain>
    </source>
</reference>
<comment type="caution">
    <text evidence="2">The sequence shown here is derived from an EMBL/GenBank/DDBJ whole genome shotgun (WGS) entry which is preliminary data.</text>
</comment>